<feature type="transmembrane region" description="Helical" evidence="1">
    <location>
        <begin position="509"/>
        <end position="527"/>
    </location>
</feature>
<feature type="transmembrane region" description="Helical" evidence="1">
    <location>
        <begin position="557"/>
        <end position="575"/>
    </location>
</feature>
<feature type="transmembrane region" description="Helical" evidence="1">
    <location>
        <begin position="469"/>
        <end position="488"/>
    </location>
</feature>
<dbReference type="Proteomes" id="UP000051861">
    <property type="component" value="Unassembled WGS sequence"/>
</dbReference>
<reference evidence="2 3" key="1">
    <citation type="journal article" date="2015" name="Microbiome">
        <title>Genomic resolution of linkages in carbon, nitrogen, and sulfur cycling among widespread estuary sediment bacteria.</title>
        <authorList>
            <person name="Baker B.J."/>
            <person name="Lazar C.S."/>
            <person name="Teske A.P."/>
            <person name="Dick G.J."/>
        </authorList>
    </citation>
    <scope>NUCLEOTIDE SEQUENCE [LARGE SCALE GENOMIC DNA]</scope>
    <source>
        <strain evidence="2">DG_54_3</strain>
    </source>
</reference>
<feature type="transmembrane region" description="Helical" evidence="1">
    <location>
        <begin position="7"/>
        <end position="26"/>
    </location>
</feature>
<organism evidence="2 3">
    <name type="scientific">candidate division WOR-1 bacterium DG_54_3</name>
    <dbReference type="NCBI Taxonomy" id="1703775"/>
    <lineage>
        <taxon>Bacteria</taxon>
        <taxon>Bacillati</taxon>
        <taxon>Saganbacteria</taxon>
    </lineage>
</organism>
<keyword evidence="1" id="KW-1133">Transmembrane helix</keyword>
<protein>
    <submittedName>
        <fullName evidence="2">Uncharacterized protein</fullName>
    </submittedName>
</protein>
<feature type="transmembrane region" description="Helical" evidence="1">
    <location>
        <begin position="617"/>
        <end position="636"/>
    </location>
</feature>
<feature type="transmembrane region" description="Helical" evidence="1">
    <location>
        <begin position="582"/>
        <end position="605"/>
    </location>
</feature>
<feature type="transmembrane region" description="Helical" evidence="1">
    <location>
        <begin position="434"/>
        <end position="457"/>
    </location>
</feature>
<name>A0A0S7XTT2_UNCSA</name>
<dbReference type="AlphaFoldDB" id="A0A0S7XTT2"/>
<proteinExistence type="predicted"/>
<keyword evidence="1" id="KW-0812">Transmembrane</keyword>
<sequence>MLDRIGKGILVIILTLGVLTGAYLGYNRYLVELQDRTVEICVDLNDLKLTAAYEKKPLAPILDEIRKIGAVSVGVLEETLPDASALGELYYAKGSGILRLGEFNPTFYSLSKKGLIKSDRTYIYIPSEQARKRVYRQLELIVGDKKIKFLEKEILEIDAAEEEIRDVGLGISETQISFLSKKGFWIIPRVWNDPRYHPGNIDQKISGLKDFETIIFEGEEILGYPDSLRPLAADLKKYKLRYGYVEIIKQYGNKLLAKLMGREIIRVHSISRDEMKKVPKDVAIKRWVRAARERKVRLLYIRPYLPPQSDDHPVAYNLDYLNRVKSELEKAGFVLGKAEQIPPLEVKGWQVLLLGVGVVIGALFLLNYFFRINILLLYLLLLLSAGGILYAGMAGYATGLQKGLALLATIAFPSLAVISSFARKVKSSFLAWDATFMVLNIVAETMIGVFLLIGLLADYRFMLGVEAFRGVKLALITPILLIAFYFILKQGSGGIKERILSFLNTEVKMLAIMLGLFILGALGIFVARSGNFVLPIPGAEKFLRGLLETILYVRPRFKEFLIGYPFLFLAAVSFLRGREKWLWILAALGAIAPISIINTFCHIHTPLLVSMIRTVNGLVLGIVVGVVVALIAGLFFKREGG</sequence>
<feature type="transmembrane region" description="Helical" evidence="1">
    <location>
        <begin position="403"/>
        <end position="422"/>
    </location>
</feature>
<feature type="transmembrane region" description="Helical" evidence="1">
    <location>
        <begin position="377"/>
        <end position="397"/>
    </location>
</feature>
<dbReference type="EMBL" id="LIZX01000098">
    <property type="protein sequence ID" value="KPJ65893.1"/>
    <property type="molecule type" value="Genomic_DNA"/>
</dbReference>
<feature type="transmembrane region" description="Helical" evidence="1">
    <location>
        <begin position="349"/>
        <end position="370"/>
    </location>
</feature>
<gene>
    <name evidence="2" type="ORF">AMJ44_09290</name>
</gene>
<keyword evidence="1" id="KW-0472">Membrane</keyword>
<evidence type="ECO:0000313" key="2">
    <source>
        <dbReference type="EMBL" id="KPJ65893.1"/>
    </source>
</evidence>
<dbReference type="Pfam" id="PF18949">
    <property type="entry name" value="DUF5693"/>
    <property type="match status" value="1"/>
</dbReference>
<accession>A0A0S7XTT2</accession>
<evidence type="ECO:0000256" key="1">
    <source>
        <dbReference type="SAM" id="Phobius"/>
    </source>
</evidence>
<comment type="caution">
    <text evidence="2">The sequence shown here is derived from an EMBL/GenBank/DDBJ whole genome shotgun (WGS) entry which is preliminary data.</text>
</comment>
<evidence type="ECO:0000313" key="3">
    <source>
        <dbReference type="Proteomes" id="UP000051861"/>
    </source>
</evidence>
<dbReference type="PATRIC" id="fig|1703775.3.peg.227"/>
<dbReference type="InterPro" id="IPR043748">
    <property type="entry name" value="DUF5693"/>
</dbReference>